<dbReference type="EMBL" id="QRBI01000120">
    <property type="protein sequence ID" value="RMC07064.1"/>
    <property type="molecule type" value="Genomic_DNA"/>
</dbReference>
<reference evidence="2 3" key="1">
    <citation type="submission" date="2018-07" db="EMBL/GenBank/DDBJ databases">
        <title>A high quality draft genome assembly of the barn swallow (H. rustica rustica).</title>
        <authorList>
            <person name="Formenti G."/>
            <person name="Chiara M."/>
            <person name="Poveda L."/>
            <person name="Francoijs K.-J."/>
            <person name="Bonisoli-Alquati A."/>
            <person name="Canova L."/>
            <person name="Gianfranceschi L."/>
            <person name="Horner D.S."/>
            <person name="Saino N."/>
        </authorList>
    </citation>
    <scope>NUCLEOTIDE SEQUENCE [LARGE SCALE GENOMIC DNA]</scope>
    <source>
        <strain evidence="2">Chelidonia</strain>
        <tissue evidence="2">Blood</tissue>
    </source>
</reference>
<sequence length="68" mass="7488">MEDHGDEEIHPEPMEEPHTRAGGCLGGGCELMGELKRENPTLEQPVLEGLHLVEDSSMLQHFGEDCCS</sequence>
<protein>
    <submittedName>
        <fullName evidence="2">Uncharacterized protein</fullName>
    </submittedName>
</protein>
<accession>A0A3M0K6Z7</accession>
<name>A0A3M0K6Z7_HIRRU</name>
<feature type="region of interest" description="Disordered" evidence="1">
    <location>
        <begin position="1"/>
        <end position="25"/>
    </location>
</feature>
<feature type="compositionally biased region" description="Basic and acidic residues" evidence="1">
    <location>
        <begin position="1"/>
        <end position="19"/>
    </location>
</feature>
<proteinExistence type="predicted"/>
<keyword evidence="3" id="KW-1185">Reference proteome</keyword>
<dbReference type="Proteomes" id="UP000269221">
    <property type="component" value="Unassembled WGS sequence"/>
</dbReference>
<dbReference type="AlphaFoldDB" id="A0A3M0K6Z7"/>
<evidence type="ECO:0000256" key="1">
    <source>
        <dbReference type="SAM" id="MobiDB-lite"/>
    </source>
</evidence>
<evidence type="ECO:0000313" key="2">
    <source>
        <dbReference type="EMBL" id="RMC07064.1"/>
    </source>
</evidence>
<gene>
    <name evidence="2" type="ORF">DUI87_16518</name>
</gene>
<comment type="caution">
    <text evidence="2">The sequence shown here is derived from an EMBL/GenBank/DDBJ whole genome shotgun (WGS) entry which is preliminary data.</text>
</comment>
<organism evidence="2 3">
    <name type="scientific">Hirundo rustica rustica</name>
    <dbReference type="NCBI Taxonomy" id="333673"/>
    <lineage>
        <taxon>Eukaryota</taxon>
        <taxon>Metazoa</taxon>
        <taxon>Chordata</taxon>
        <taxon>Craniata</taxon>
        <taxon>Vertebrata</taxon>
        <taxon>Euteleostomi</taxon>
        <taxon>Archelosauria</taxon>
        <taxon>Archosauria</taxon>
        <taxon>Dinosauria</taxon>
        <taxon>Saurischia</taxon>
        <taxon>Theropoda</taxon>
        <taxon>Coelurosauria</taxon>
        <taxon>Aves</taxon>
        <taxon>Neognathae</taxon>
        <taxon>Neoaves</taxon>
        <taxon>Telluraves</taxon>
        <taxon>Australaves</taxon>
        <taxon>Passeriformes</taxon>
        <taxon>Sylvioidea</taxon>
        <taxon>Hirundinidae</taxon>
        <taxon>Hirundo</taxon>
    </lineage>
</organism>
<evidence type="ECO:0000313" key="3">
    <source>
        <dbReference type="Proteomes" id="UP000269221"/>
    </source>
</evidence>